<dbReference type="InterPro" id="IPR036554">
    <property type="entry name" value="GHMP_kinase_C_sf"/>
</dbReference>
<evidence type="ECO:0000256" key="3">
    <source>
        <dbReference type="ARBA" id="ARBA00022777"/>
    </source>
</evidence>
<comment type="similarity">
    <text evidence="5">Belongs to the GHMP kinase family.</text>
</comment>
<dbReference type="Pfam" id="PF00288">
    <property type="entry name" value="GHMP_kinases_N"/>
    <property type="match status" value="1"/>
</dbReference>
<dbReference type="InterPro" id="IPR006204">
    <property type="entry name" value="GHMP_kinase_N_dom"/>
</dbReference>
<dbReference type="Gene3D" id="3.30.230.120">
    <property type="match status" value="1"/>
</dbReference>
<reference evidence="8" key="1">
    <citation type="submission" date="2018-06" db="EMBL/GenBank/DDBJ databases">
        <authorList>
            <person name="Zhirakovskaya E."/>
        </authorList>
    </citation>
    <scope>NUCLEOTIDE SEQUENCE</scope>
</reference>
<evidence type="ECO:0000256" key="5">
    <source>
        <dbReference type="ARBA" id="ARBA00038121"/>
    </source>
</evidence>
<protein>
    <submittedName>
        <fullName evidence="8">D,D-heptose 7-phosphate kinase</fullName>
    </submittedName>
</protein>
<name>A0A3B1BIM6_9ZZZZ</name>
<dbReference type="PRINTS" id="PR00960">
    <property type="entry name" value="LMBPPROTEIN"/>
</dbReference>
<evidence type="ECO:0000259" key="7">
    <source>
        <dbReference type="Pfam" id="PF08544"/>
    </source>
</evidence>
<feature type="domain" description="GHMP kinase N-terminal" evidence="6">
    <location>
        <begin position="84"/>
        <end position="167"/>
    </location>
</feature>
<dbReference type="PANTHER" id="PTHR32463:SF0">
    <property type="entry name" value="L-FUCOSE KINASE"/>
    <property type="match status" value="1"/>
</dbReference>
<dbReference type="EMBL" id="UOGE01000033">
    <property type="protein sequence ID" value="VAX18196.1"/>
    <property type="molecule type" value="Genomic_DNA"/>
</dbReference>
<dbReference type="InterPro" id="IPR013750">
    <property type="entry name" value="GHMP_kinase_C_dom"/>
</dbReference>
<keyword evidence="4" id="KW-0067">ATP-binding</keyword>
<dbReference type="GO" id="GO:0005524">
    <property type="term" value="F:ATP binding"/>
    <property type="evidence" value="ECO:0007669"/>
    <property type="project" value="UniProtKB-KW"/>
</dbReference>
<proteinExistence type="inferred from homology"/>
<accession>A0A3B1BIM6</accession>
<dbReference type="SUPFAM" id="SSF55060">
    <property type="entry name" value="GHMP Kinase, C-terminal domain"/>
    <property type="match status" value="1"/>
</dbReference>
<dbReference type="PANTHER" id="PTHR32463">
    <property type="entry name" value="L-FUCOSE KINASE"/>
    <property type="match status" value="1"/>
</dbReference>
<organism evidence="8">
    <name type="scientific">hydrothermal vent metagenome</name>
    <dbReference type="NCBI Taxonomy" id="652676"/>
    <lineage>
        <taxon>unclassified sequences</taxon>
        <taxon>metagenomes</taxon>
        <taxon>ecological metagenomes</taxon>
    </lineage>
</organism>
<dbReference type="SUPFAM" id="SSF54211">
    <property type="entry name" value="Ribosomal protein S5 domain 2-like"/>
    <property type="match status" value="1"/>
</dbReference>
<dbReference type="InterPro" id="IPR001174">
    <property type="entry name" value="HddA/FKP"/>
</dbReference>
<dbReference type="InterPro" id="IPR052203">
    <property type="entry name" value="GHMP_Kinase-Related"/>
</dbReference>
<evidence type="ECO:0000256" key="1">
    <source>
        <dbReference type="ARBA" id="ARBA00022679"/>
    </source>
</evidence>
<keyword evidence="2" id="KW-0547">Nucleotide-binding</keyword>
<gene>
    <name evidence="8" type="ORF">MNBD_NITROSPINAE02-768</name>
</gene>
<evidence type="ECO:0000256" key="2">
    <source>
        <dbReference type="ARBA" id="ARBA00022741"/>
    </source>
</evidence>
<keyword evidence="1" id="KW-0808">Transferase</keyword>
<dbReference type="Pfam" id="PF08544">
    <property type="entry name" value="GHMP_kinases_C"/>
    <property type="match status" value="1"/>
</dbReference>
<keyword evidence="3 8" id="KW-0418">Kinase</keyword>
<evidence type="ECO:0000259" key="6">
    <source>
        <dbReference type="Pfam" id="PF00288"/>
    </source>
</evidence>
<dbReference type="GO" id="GO:0050201">
    <property type="term" value="F:fucokinase activity"/>
    <property type="evidence" value="ECO:0007669"/>
    <property type="project" value="TreeGrafter"/>
</dbReference>
<evidence type="ECO:0000313" key="8">
    <source>
        <dbReference type="EMBL" id="VAX18196.1"/>
    </source>
</evidence>
<dbReference type="GO" id="GO:0042352">
    <property type="term" value="P:GDP-L-fucose salvage"/>
    <property type="evidence" value="ECO:0007669"/>
    <property type="project" value="TreeGrafter"/>
</dbReference>
<feature type="domain" description="GHMP kinase C-terminal" evidence="7">
    <location>
        <begin position="239"/>
        <end position="320"/>
    </location>
</feature>
<dbReference type="InterPro" id="IPR020568">
    <property type="entry name" value="Ribosomal_Su5_D2-typ_SF"/>
</dbReference>
<evidence type="ECO:0000256" key="4">
    <source>
        <dbReference type="ARBA" id="ARBA00022840"/>
    </source>
</evidence>
<dbReference type="AlphaFoldDB" id="A0A3B1BIM6"/>
<sequence>MRDMAVTATAPTRIDLAGGTLDIWPLNLMFDNPVTLNMAIDISVTATVSARKDRKIVLESVDQKLKYKFTSYCAIGHGHKLGLLSRVAKHFLKEGEPGVNVKTVSRAPAGAGLAGSSALNIALCGAFAAYTGVKPSRSRLIDTAKDIEAALLRVPTGLQDYAASVYGFAHAFTFPAGGMERERLAGTAKWLARNVLLFYSGKQRVSGINNWEMIKRVIDKDRSAIAKFKKIARFSNIAHEALGEHDFARFQKAVDAEWKVRGSLFPSISTPVIDKAIAQGKKAGAGGAKICGAGGGGCFFMLAEPARQETVIKAVEAEGPKALPFAISKKGLQIYHGK</sequence>